<dbReference type="SUPFAM" id="SSF55729">
    <property type="entry name" value="Acyl-CoA N-acyltransferases (Nat)"/>
    <property type="match status" value="1"/>
</dbReference>
<evidence type="ECO:0000256" key="1">
    <source>
        <dbReference type="ARBA" id="ARBA00022679"/>
    </source>
</evidence>
<comment type="caution">
    <text evidence="4">The sequence shown here is derived from an EMBL/GenBank/DDBJ whole genome shotgun (WGS) entry which is preliminary data.</text>
</comment>
<evidence type="ECO:0000259" key="3">
    <source>
        <dbReference type="PROSITE" id="PS51186"/>
    </source>
</evidence>
<dbReference type="Gene3D" id="3.40.630.30">
    <property type="match status" value="1"/>
</dbReference>
<protein>
    <submittedName>
        <fullName evidence="4">Phosphinothricin acetyltransferase</fullName>
        <ecNumber evidence="4">2.3.1.183</ecNumber>
    </submittedName>
</protein>
<evidence type="ECO:0000313" key="5">
    <source>
        <dbReference type="Proteomes" id="UP000568839"/>
    </source>
</evidence>
<dbReference type="AlphaFoldDB" id="A0A841PR14"/>
<dbReference type="InterPro" id="IPR000182">
    <property type="entry name" value="GNAT_dom"/>
</dbReference>
<dbReference type="EC" id="2.3.1.183" evidence="4"/>
<dbReference type="PANTHER" id="PTHR43072:SF23">
    <property type="entry name" value="UPF0039 PROTEIN C11D3.02C"/>
    <property type="match status" value="1"/>
</dbReference>
<dbReference type="EMBL" id="JACHHJ010000005">
    <property type="protein sequence ID" value="MBB6451230.1"/>
    <property type="molecule type" value="Genomic_DNA"/>
</dbReference>
<dbReference type="Proteomes" id="UP000568839">
    <property type="component" value="Unassembled WGS sequence"/>
</dbReference>
<keyword evidence="1 4" id="KW-0808">Transferase</keyword>
<keyword evidence="2 4" id="KW-0012">Acyltransferase</keyword>
<dbReference type="InterPro" id="IPR016181">
    <property type="entry name" value="Acyl_CoA_acyltransferase"/>
</dbReference>
<sequence length="167" mass="19085">MNDSIQIDKLVPEDWQQVQQIYLQGISTGHATFQKEAPTWEEWNQSHLLECRMVARSAEDIIGWAALTPISNRAVYAGVAEVSIYIRQNSQGKGVGSKLLKSLIEESEQNGFWTLQSGIFPENHFSVTLHSKFGFREVGRRERMGKMNGVWRDILLLERRSHKVGLD</sequence>
<dbReference type="PROSITE" id="PS51186">
    <property type="entry name" value="GNAT"/>
    <property type="match status" value="1"/>
</dbReference>
<dbReference type="Pfam" id="PF00583">
    <property type="entry name" value="Acetyltransf_1"/>
    <property type="match status" value="1"/>
</dbReference>
<dbReference type="CDD" id="cd04301">
    <property type="entry name" value="NAT_SF"/>
    <property type="match status" value="1"/>
</dbReference>
<gene>
    <name evidence="4" type="ORF">HNR44_003224</name>
</gene>
<reference evidence="4 5" key="1">
    <citation type="submission" date="2020-08" db="EMBL/GenBank/DDBJ databases">
        <title>Genomic Encyclopedia of Type Strains, Phase IV (KMG-IV): sequencing the most valuable type-strain genomes for metagenomic binning, comparative biology and taxonomic classification.</title>
        <authorList>
            <person name="Goeker M."/>
        </authorList>
    </citation>
    <scope>NUCLEOTIDE SEQUENCE [LARGE SCALE GENOMIC DNA]</scope>
    <source>
        <strain evidence="4 5">DSM 21769</strain>
    </source>
</reference>
<evidence type="ECO:0000256" key="2">
    <source>
        <dbReference type="ARBA" id="ARBA00023315"/>
    </source>
</evidence>
<keyword evidence="5" id="KW-1185">Reference proteome</keyword>
<name>A0A841PR14_9BACL</name>
<organism evidence="4 5">
    <name type="scientific">Geomicrobium halophilum</name>
    <dbReference type="NCBI Taxonomy" id="549000"/>
    <lineage>
        <taxon>Bacteria</taxon>
        <taxon>Bacillati</taxon>
        <taxon>Bacillota</taxon>
        <taxon>Bacilli</taxon>
        <taxon>Bacillales</taxon>
        <taxon>Geomicrobium</taxon>
    </lineage>
</organism>
<proteinExistence type="predicted"/>
<dbReference type="RefSeq" id="WP_184405288.1">
    <property type="nucleotide sequence ID" value="NZ_JACHHJ010000005.1"/>
</dbReference>
<accession>A0A841PR14</accession>
<feature type="domain" description="N-acetyltransferase" evidence="3">
    <location>
        <begin position="5"/>
        <end position="158"/>
    </location>
</feature>
<evidence type="ECO:0000313" key="4">
    <source>
        <dbReference type="EMBL" id="MBB6451230.1"/>
    </source>
</evidence>
<dbReference type="GO" id="GO:0102971">
    <property type="term" value="F:phosphinothricin N-acetyltransferase activity"/>
    <property type="evidence" value="ECO:0007669"/>
    <property type="project" value="UniProtKB-EC"/>
</dbReference>
<dbReference type="PANTHER" id="PTHR43072">
    <property type="entry name" value="N-ACETYLTRANSFERASE"/>
    <property type="match status" value="1"/>
</dbReference>